<accession>A0A812NFH3</accession>
<keyword evidence="7 9" id="KW-0472">Membrane</keyword>
<evidence type="ECO:0000313" key="11">
    <source>
        <dbReference type="EMBL" id="CAE7314175.1"/>
    </source>
</evidence>
<comment type="similarity">
    <text evidence="3">Belongs to the ExbB/TolQ family.</text>
</comment>
<name>A0A812NFH3_SYMPI</name>
<comment type="caution">
    <text evidence="11">The sequence shown here is derived from an EMBL/GenBank/DDBJ whole genome shotgun (WGS) entry which is preliminary data.</text>
</comment>
<evidence type="ECO:0000256" key="2">
    <source>
        <dbReference type="ARBA" id="ARBA00004651"/>
    </source>
</evidence>
<feature type="transmembrane region" description="Helical" evidence="9">
    <location>
        <begin position="17"/>
        <end position="38"/>
    </location>
</feature>
<organism evidence="11 12">
    <name type="scientific">Symbiodinium pilosum</name>
    <name type="common">Dinoflagellate</name>
    <dbReference type="NCBI Taxonomy" id="2952"/>
    <lineage>
        <taxon>Eukaryota</taxon>
        <taxon>Sar</taxon>
        <taxon>Alveolata</taxon>
        <taxon>Dinophyceae</taxon>
        <taxon>Suessiales</taxon>
        <taxon>Symbiodiniaceae</taxon>
        <taxon>Symbiodinium</taxon>
    </lineage>
</organism>
<dbReference type="Pfam" id="PF01618">
    <property type="entry name" value="MotA_ExbB"/>
    <property type="match status" value="1"/>
</dbReference>
<dbReference type="InterPro" id="IPR049806">
    <property type="entry name" value="MasK-like_C"/>
</dbReference>
<dbReference type="InterPro" id="IPR003400">
    <property type="entry name" value="ExbD"/>
</dbReference>
<dbReference type="AlphaFoldDB" id="A0A812NFH3"/>
<dbReference type="OrthoDB" id="10641766at2759"/>
<dbReference type="GO" id="GO:0017038">
    <property type="term" value="P:protein import"/>
    <property type="evidence" value="ECO:0007669"/>
    <property type="project" value="TreeGrafter"/>
</dbReference>
<proteinExistence type="inferred from homology"/>
<feature type="domain" description="MotA/TolQ/ExbB proton channel" evidence="10">
    <location>
        <begin position="72"/>
        <end position="199"/>
    </location>
</feature>
<dbReference type="EMBL" id="CAJNIZ010011113">
    <property type="protein sequence ID" value="CAE7314175.1"/>
    <property type="molecule type" value="Genomic_DNA"/>
</dbReference>
<feature type="transmembrane region" description="Helical" evidence="9">
    <location>
        <begin position="120"/>
        <end position="143"/>
    </location>
</feature>
<dbReference type="GO" id="GO:0022857">
    <property type="term" value="F:transmembrane transporter activity"/>
    <property type="evidence" value="ECO:0007669"/>
    <property type="project" value="InterPro"/>
</dbReference>
<protein>
    <recommendedName>
        <fullName evidence="10">MotA/TolQ/ExbB proton channel domain-containing protein</fullName>
    </recommendedName>
</protein>
<evidence type="ECO:0000256" key="5">
    <source>
        <dbReference type="ARBA" id="ARBA00022692"/>
    </source>
</evidence>
<dbReference type="InterPro" id="IPR002898">
    <property type="entry name" value="MotA_ExbB_proton_chnl"/>
</dbReference>
<evidence type="ECO:0000256" key="1">
    <source>
        <dbReference type="ARBA" id="ARBA00004162"/>
    </source>
</evidence>
<evidence type="ECO:0000256" key="3">
    <source>
        <dbReference type="ARBA" id="ARBA00010442"/>
    </source>
</evidence>
<evidence type="ECO:0000256" key="6">
    <source>
        <dbReference type="ARBA" id="ARBA00022989"/>
    </source>
</evidence>
<evidence type="ECO:0000256" key="8">
    <source>
        <dbReference type="SAM" id="MobiDB-lite"/>
    </source>
</evidence>
<feature type="region of interest" description="Disordered" evidence="8">
    <location>
        <begin position="582"/>
        <end position="604"/>
    </location>
</feature>
<feature type="transmembrane region" description="Helical" evidence="9">
    <location>
        <begin position="403"/>
        <end position="423"/>
    </location>
</feature>
<dbReference type="Pfam" id="PF02472">
    <property type="entry name" value="ExbD"/>
    <property type="match status" value="2"/>
</dbReference>
<feature type="transmembrane region" description="Helical" evidence="9">
    <location>
        <begin position="541"/>
        <end position="559"/>
    </location>
</feature>
<dbReference type="GO" id="GO:0005886">
    <property type="term" value="C:plasma membrane"/>
    <property type="evidence" value="ECO:0007669"/>
    <property type="project" value="UniProtKB-SubCell"/>
</dbReference>
<comment type="subcellular location">
    <subcellularLocation>
        <location evidence="2">Cell membrane</location>
        <topology evidence="2">Multi-pass membrane protein</topology>
    </subcellularLocation>
    <subcellularLocation>
        <location evidence="1">Cell membrane</location>
        <topology evidence="1">Single-pass membrane protein</topology>
    </subcellularLocation>
</comment>
<keyword evidence="5 9" id="KW-0812">Transmembrane</keyword>
<dbReference type="NCBIfam" id="NF033768">
    <property type="entry name" value="myxo_SS_tail"/>
    <property type="match status" value="1"/>
</dbReference>
<evidence type="ECO:0000259" key="10">
    <source>
        <dbReference type="Pfam" id="PF01618"/>
    </source>
</evidence>
<feature type="transmembrane region" description="Helical" evidence="9">
    <location>
        <begin position="246"/>
        <end position="268"/>
    </location>
</feature>
<sequence length="930" mass="102428">MDMYATFVGFFQEGGPFMYPIAVVLAIGVAIALERYFYLAQQMRINRKDYNALLPLLKQRRVREIVDLTKKSKSPMARIVADGVNKQSTSNDLRRRQDIESAMEEGLLEALPNIERRTPYLATFANIATLLGLLGTIIGLIAAFTAVANADPAEKATLLSQSISIAMNTTAFGLMAAIPLLLIHSMLQSKTSAIVESLEIAVVKFVNLLEGHADAAAKVTGKVGYSKVSMDRVRLRRLKHTEAADLDVTPFMNLMIVLVPVLLLSMVFTHTTVIDLNFPTGQAASGEFDPEAVHLEVAVYADRLVVADGRGGVIKQVPAVDGEHNFAELSLVMQELKRRMPEKEDITVLLQEDTSYQTLVSVMDKVRSRTVRCCRSEAIHRRSVVSGHTQRRRSRQSRKGKTAGLNLVSLMDIFTILVFFLMVNSSEVEVLQTSSKIKLPDSSSEKQPKNQLMISVDEEDLVVQGRSVAKVADLFGTEDLMIAGLQSELEYQATRRGEIPEGGFEITVIGSSVMSTMMAKVHDFDLPWDNQRSDRKVLKSWMVICLGVLLVVGLPMPFLTLPEVEREELEALPPQLARIVMEQPKPKPPPPPPPKEVEEVKPEVPKEVAKEEVVKPKVEPKVADAKEKASVSGLLAFKDAFADMREAVDVDKLQDTASIQRGSGEAATIDRNLLTSKHSTRSSGVNVAALSRETGGVALSGRQTTKVDAPENVAGTGGVRKQQVADPRSRSIEEIRRVFDTNKGAIFAIYNRTLRSNPALQGEVVLELVIDPNGAVIECKVVASEIADQLMIDKIVNRIRLFNFGERDVKRTTIRYPALASATAFPLLHNHLSIELALKFFDFGAPGFDNLNNTLKDSIVQAVANSDHAGLIMTAVWAFDLEADTAAVARLVKNWHEATEGKVVVVELCADEAVKKARNTACRPRWWRSE</sequence>
<feature type="region of interest" description="Disordered" evidence="8">
    <location>
        <begin position="699"/>
        <end position="726"/>
    </location>
</feature>
<dbReference type="InterPro" id="IPR050790">
    <property type="entry name" value="ExbB/TolQ_transport"/>
</dbReference>
<evidence type="ECO:0000256" key="7">
    <source>
        <dbReference type="ARBA" id="ARBA00023136"/>
    </source>
</evidence>
<evidence type="ECO:0000256" key="4">
    <source>
        <dbReference type="ARBA" id="ARBA00022475"/>
    </source>
</evidence>
<evidence type="ECO:0000256" key="9">
    <source>
        <dbReference type="SAM" id="Phobius"/>
    </source>
</evidence>
<dbReference type="PANTHER" id="PTHR30625">
    <property type="entry name" value="PROTEIN TOLQ"/>
    <property type="match status" value="1"/>
</dbReference>
<reference evidence="11" key="1">
    <citation type="submission" date="2021-02" db="EMBL/GenBank/DDBJ databases">
        <authorList>
            <person name="Dougan E. K."/>
            <person name="Rhodes N."/>
            <person name="Thang M."/>
            <person name="Chan C."/>
        </authorList>
    </citation>
    <scope>NUCLEOTIDE SEQUENCE</scope>
</reference>
<feature type="transmembrane region" description="Helical" evidence="9">
    <location>
        <begin position="163"/>
        <end position="183"/>
    </location>
</feature>
<dbReference type="Proteomes" id="UP000649617">
    <property type="component" value="Unassembled WGS sequence"/>
</dbReference>
<dbReference type="PANTHER" id="PTHR30625:SF11">
    <property type="entry name" value="MOTA_TOLQ_EXBB PROTON CHANNEL DOMAIN-CONTAINING PROTEIN"/>
    <property type="match status" value="1"/>
</dbReference>
<evidence type="ECO:0000313" key="12">
    <source>
        <dbReference type="Proteomes" id="UP000649617"/>
    </source>
</evidence>
<keyword evidence="6 9" id="KW-1133">Transmembrane helix</keyword>
<keyword evidence="12" id="KW-1185">Reference proteome</keyword>
<keyword evidence="4" id="KW-1003">Cell membrane</keyword>
<feature type="compositionally biased region" description="Basic and acidic residues" evidence="8">
    <location>
        <begin position="595"/>
        <end position="604"/>
    </location>
</feature>
<gene>
    <name evidence="11" type="ORF">SPIL2461_LOCUS7190</name>
</gene>